<keyword evidence="3 7" id="KW-0762">Sugar transport</keyword>
<feature type="domain" description="PTS EIIA type-2" evidence="6">
    <location>
        <begin position="4"/>
        <end position="148"/>
    </location>
</feature>
<evidence type="ECO:0000256" key="5">
    <source>
        <dbReference type="ARBA" id="ARBA00022683"/>
    </source>
</evidence>
<evidence type="ECO:0000259" key="6">
    <source>
        <dbReference type="PROSITE" id="PS51094"/>
    </source>
</evidence>
<keyword evidence="2" id="KW-0597">Phosphoprotein</keyword>
<dbReference type="NCBIfam" id="TIGR00848">
    <property type="entry name" value="fruA"/>
    <property type="match status" value="1"/>
</dbReference>
<reference evidence="7" key="1">
    <citation type="submission" date="2022-07" db="EMBL/GenBank/DDBJ databases">
        <title>Enhanced cultured diversity of the mouse gut microbiota enables custom-made synthetic communities.</title>
        <authorList>
            <person name="Afrizal A."/>
        </authorList>
    </citation>
    <scope>NUCLEOTIDE SEQUENCE</scope>
    <source>
        <strain evidence="7">DSM 29482</strain>
    </source>
</reference>
<gene>
    <name evidence="7" type="ORF">NSA23_09910</name>
</gene>
<comment type="caution">
    <text evidence="7">The sequence shown here is derived from an EMBL/GenBank/DDBJ whole genome shotgun (WGS) entry which is preliminary data.</text>
</comment>
<evidence type="ECO:0000256" key="4">
    <source>
        <dbReference type="ARBA" id="ARBA00022679"/>
    </source>
</evidence>
<dbReference type="GO" id="GO:0009401">
    <property type="term" value="P:phosphoenolpyruvate-dependent sugar phosphotransferase system"/>
    <property type="evidence" value="ECO:0007669"/>
    <property type="project" value="UniProtKB-KW"/>
</dbReference>
<dbReference type="AlphaFoldDB" id="A0A9X2MJQ5"/>
<dbReference type="InterPro" id="IPR002178">
    <property type="entry name" value="PTS_EIIA_type-2_dom"/>
</dbReference>
<dbReference type="InterPro" id="IPR051541">
    <property type="entry name" value="PTS_SugarTrans_NitroReg"/>
</dbReference>
<dbReference type="PANTHER" id="PTHR47738">
    <property type="entry name" value="PTS SYSTEM FRUCTOSE-LIKE EIIA COMPONENT-RELATED"/>
    <property type="match status" value="1"/>
</dbReference>
<dbReference type="GO" id="GO:0016020">
    <property type="term" value="C:membrane"/>
    <property type="evidence" value="ECO:0007669"/>
    <property type="project" value="InterPro"/>
</dbReference>
<evidence type="ECO:0000313" key="7">
    <source>
        <dbReference type="EMBL" id="MCR2044427.1"/>
    </source>
</evidence>
<evidence type="ECO:0000313" key="8">
    <source>
        <dbReference type="Proteomes" id="UP001142078"/>
    </source>
</evidence>
<proteinExistence type="predicted"/>
<dbReference type="InterPro" id="IPR004715">
    <property type="entry name" value="PTS_IIA_fruc"/>
</dbReference>
<name>A0A9X2MJQ5_9FIRM</name>
<dbReference type="InterPro" id="IPR016152">
    <property type="entry name" value="PTrfase/Anion_transptr"/>
</dbReference>
<dbReference type="CDD" id="cd00211">
    <property type="entry name" value="PTS_IIA_fru"/>
    <property type="match status" value="1"/>
</dbReference>
<keyword evidence="4" id="KW-0808">Transferase</keyword>
<dbReference type="Pfam" id="PF00359">
    <property type="entry name" value="PTS_EIIA_2"/>
    <property type="match status" value="1"/>
</dbReference>
<sequence>MNKEVFDIEHIYFDNNSETKDQVFERFASVAFKQGYVKSKEDYLKGLHQREDEVTTGFKDGIAIPHCKNSTVIKPGVFLIKLSNPIEWNSLDGKPIKVAFGLAIPEDGNAQHLKILSSIARKLIDNEFVNMLLEEDDTEKLYNIVSSIEIK</sequence>
<protein>
    <submittedName>
        <fullName evidence="7">PTS sugar transporter subunit IIA</fullName>
    </submittedName>
</protein>
<organism evidence="7 8">
    <name type="scientific">Anaerosalibacter massiliensis</name>
    <dbReference type="NCBI Taxonomy" id="1347392"/>
    <lineage>
        <taxon>Bacteria</taxon>
        <taxon>Bacillati</taxon>
        <taxon>Bacillota</taxon>
        <taxon>Tissierellia</taxon>
        <taxon>Tissierellales</taxon>
        <taxon>Sporanaerobacteraceae</taxon>
        <taxon>Anaerosalibacter</taxon>
    </lineage>
</organism>
<dbReference type="OrthoDB" id="95460at2"/>
<keyword evidence="8" id="KW-1185">Reference proteome</keyword>
<keyword evidence="1" id="KW-0813">Transport</keyword>
<dbReference type="PROSITE" id="PS51094">
    <property type="entry name" value="PTS_EIIA_TYPE_2"/>
    <property type="match status" value="1"/>
</dbReference>
<evidence type="ECO:0000256" key="3">
    <source>
        <dbReference type="ARBA" id="ARBA00022597"/>
    </source>
</evidence>
<keyword evidence="5" id="KW-0598">Phosphotransferase system</keyword>
<evidence type="ECO:0000256" key="2">
    <source>
        <dbReference type="ARBA" id="ARBA00022553"/>
    </source>
</evidence>
<dbReference type="Gene3D" id="3.40.930.10">
    <property type="entry name" value="Mannitol-specific EII, Chain A"/>
    <property type="match status" value="1"/>
</dbReference>
<dbReference type="GO" id="GO:0008982">
    <property type="term" value="F:protein-N(PI)-phosphohistidine-sugar phosphotransferase activity"/>
    <property type="evidence" value="ECO:0007669"/>
    <property type="project" value="InterPro"/>
</dbReference>
<dbReference type="RefSeq" id="WP_042683432.1">
    <property type="nucleotide sequence ID" value="NZ_CABKTM010000075.1"/>
</dbReference>
<dbReference type="EMBL" id="JANJZL010000006">
    <property type="protein sequence ID" value="MCR2044427.1"/>
    <property type="molecule type" value="Genomic_DNA"/>
</dbReference>
<accession>A0A9X2MJQ5</accession>
<dbReference type="Proteomes" id="UP001142078">
    <property type="component" value="Unassembled WGS sequence"/>
</dbReference>
<evidence type="ECO:0000256" key="1">
    <source>
        <dbReference type="ARBA" id="ARBA00022448"/>
    </source>
</evidence>
<dbReference type="SUPFAM" id="SSF55804">
    <property type="entry name" value="Phoshotransferase/anion transport protein"/>
    <property type="match status" value="1"/>
</dbReference>